<sequence length="59" mass="7032">MSLQMLVATISRLLLEFILEGYKYHIQIPFTGSWMDLPNPSKKTKFFFDMRLLQHVQDN</sequence>
<feature type="signal peptide" evidence="1">
    <location>
        <begin position="1"/>
        <end position="15"/>
    </location>
</feature>
<comment type="caution">
    <text evidence="2">The sequence shown here is derived from an EMBL/GenBank/DDBJ whole genome shotgun (WGS) entry which is preliminary data.</text>
</comment>
<gene>
    <name evidence="2" type="ORF">FCALED_LOCUS5109</name>
</gene>
<proteinExistence type="predicted"/>
<keyword evidence="3" id="KW-1185">Reference proteome</keyword>
<feature type="chain" id="PRO_5040313880" evidence="1">
    <location>
        <begin position="16"/>
        <end position="59"/>
    </location>
</feature>
<accession>A0A9N9AEL4</accession>
<dbReference type="EMBL" id="CAJVPQ010001054">
    <property type="protein sequence ID" value="CAG8529568.1"/>
    <property type="molecule type" value="Genomic_DNA"/>
</dbReference>
<organism evidence="2 3">
    <name type="scientific">Funneliformis caledonium</name>
    <dbReference type="NCBI Taxonomy" id="1117310"/>
    <lineage>
        <taxon>Eukaryota</taxon>
        <taxon>Fungi</taxon>
        <taxon>Fungi incertae sedis</taxon>
        <taxon>Mucoromycota</taxon>
        <taxon>Glomeromycotina</taxon>
        <taxon>Glomeromycetes</taxon>
        <taxon>Glomerales</taxon>
        <taxon>Glomeraceae</taxon>
        <taxon>Funneliformis</taxon>
    </lineage>
</organism>
<dbReference type="AlphaFoldDB" id="A0A9N9AEL4"/>
<evidence type="ECO:0000313" key="3">
    <source>
        <dbReference type="Proteomes" id="UP000789570"/>
    </source>
</evidence>
<reference evidence="2" key="1">
    <citation type="submission" date="2021-06" db="EMBL/GenBank/DDBJ databases">
        <authorList>
            <person name="Kallberg Y."/>
            <person name="Tangrot J."/>
            <person name="Rosling A."/>
        </authorList>
    </citation>
    <scope>NUCLEOTIDE SEQUENCE</scope>
    <source>
        <strain evidence="2">UK204</strain>
    </source>
</reference>
<dbReference type="Proteomes" id="UP000789570">
    <property type="component" value="Unassembled WGS sequence"/>
</dbReference>
<evidence type="ECO:0000313" key="2">
    <source>
        <dbReference type="EMBL" id="CAG8529568.1"/>
    </source>
</evidence>
<name>A0A9N9AEL4_9GLOM</name>
<protein>
    <submittedName>
        <fullName evidence="2">12804_t:CDS:1</fullName>
    </submittedName>
</protein>
<keyword evidence="1" id="KW-0732">Signal</keyword>
<evidence type="ECO:0000256" key="1">
    <source>
        <dbReference type="SAM" id="SignalP"/>
    </source>
</evidence>